<evidence type="ECO:0000313" key="2">
    <source>
        <dbReference type="Proteomes" id="UP000264217"/>
    </source>
</evidence>
<comment type="caution">
    <text evidence="1">The sequence shown here is derived from an EMBL/GenBank/DDBJ whole genome shotgun (WGS) entry which is preliminary data.</text>
</comment>
<accession>A0A372NR29</accession>
<sequence length="127" mass="14401">MKKYLIIPALIVAFSACKKDKPVTPTIYGTWRLYAVISNSPDYVVAEKDKDSYQFNTNNQYVRITPDKNETRGNFNVAFTEEYDGRRFGTITFSNPKDTQAFSFKGDTIVIGSSIADAPSYKYARVK</sequence>
<dbReference type="Proteomes" id="UP000264217">
    <property type="component" value="Unassembled WGS sequence"/>
</dbReference>
<reference evidence="1 2" key="1">
    <citation type="submission" date="2018-08" db="EMBL/GenBank/DDBJ databases">
        <title>Mucilaginibacter sp. MYSH2.</title>
        <authorList>
            <person name="Seo T."/>
        </authorList>
    </citation>
    <scope>NUCLEOTIDE SEQUENCE [LARGE SCALE GENOMIC DNA]</scope>
    <source>
        <strain evidence="1 2">MYSH2</strain>
    </source>
</reference>
<protein>
    <recommendedName>
        <fullName evidence="3">Lipocalin-like domain-containing protein</fullName>
    </recommendedName>
</protein>
<name>A0A372NR29_9SPHI</name>
<dbReference type="EMBL" id="QWDC01000002">
    <property type="protein sequence ID" value="RFZ91716.1"/>
    <property type="molecule type" value="Genomic_DNA"/>
</dbReference>
<proteinExistence type="predicted"/>
<organism evidence="1 2">
    <name type="scientific">Mucilaginibacter conchicola</name>
    <dbReference type="NCBI Taxonomy" id="2303333"/>
    <lineage>
        <taxon>Bacteria</taxon>
        <taxon>Pseudomonadati</taxon>
        <taxon>Bacteroidota</taxon>
        <taxon>Sphingobacteriia</taxon>
        <taxon>Sphingobacteriales</taxon>
        <taxon>Sphingobacteriaceae</taxon>
        <taxon>Mucilaginibacter</taxon>
    </lineage>
</organism>
<dbReference type="AlphaFoldDB" id="A0A372NR29"/>
<dbReference type="OrthoDB" id="797442at2"/>
<dbReference type="PROSITE" id="PS51257">
    <property type="entry name" value="PROKAR_LIPOPROTEIN"/>
    <property type="match status" value="1"/>
</dbReference>
<evidence type="ECO:0000313" key="1">
    <source>
        <dbReference type="EMBL" id="RFZ91716.1"/>
    </source>
</evidence>
<dbReference type="RefSeq" id="WP_117391429.1">
    <property type="nucleotide sequence ID" value="NZ_QWDC01000002.1"/>
</dbReference>
<evidence type="ECO:0008006" key="3">
    <source>
        <dbReference type="Google" id="ProtNLM"/>
    </source>
</evidence>
<gene>
    <name evidence="1" type="ORF">D0C36_09655</name>
</gene>
<keyword evidence="2" id="KW-1185">Reference proteome</keyword>